<proteinExistence type="predicted"/>
<evidence type="ECO:0000313" key="3">
    <source>
        <dbReference type="EMBL" id="GFM33179.1"/>
    </source>
</evidence>
<dbReference type="InterPro" id="IPR001296">
    <property type="entry name" value="Glyco_trans_1"/>
</dbReference>
<dbReference type="EMBL" id="BLVO01000013">
    <property type="protein sequence ID" value="GFM33179.1"/>
    <property type="molecule type" value="Genomic_DNA"/>
</dbReference>
<comment type="caution">
    <text evidence="3">The sequence shown here is derived from an EMBL/GenBank/DDBJ whole genome shotgun (WGS) entry which is preliminary data.</text>
</comment>
<reference evidence="3 4" key="1">
    <citation type="submission" date="2020-05" db="EMBL/GenBank/DDBJ databases">
        <title>Draft genome sequence of Desulfovibrio sp. strain HN2T.</title>
        <authorList>
            <person name="Ueno A."/>
            <person name="Tamazawa S."/>
            <person name="Tamamura S."/>
            <person name="Murakami T."/>
            <person name="Kiyama T."/>
            <person name="Inomata H."/>
            <person name="Amano Y."/>
            <person name="Miyakawa K."/>
            <person name="Tamaki H."/>
            <person name="Naganuma T."/>
            <person name="Kaneko K."/>
        </authorList>
    </citation>
    <scope>NUCLEOTIDE SEQUENCE [LARGE SCALE GENOMIC DNA]</scope>
    <source>
        <strain evidence="3 4">HN2</strain>
    </source>
</reference>
<dbReference type="CDD" id="cd03801">
    <property type="entry name" value="GT4_PimA-like"/>
    <property type="match status" value="1"/>
</dbReference>
<dbReference type="AlphaFoldDB" id="A0A7J0BHI9"/>
<evidence type="ECO:0000313" key="4">
    <source>
        <dbReference type="Proteomes" id="UP000503840"/>
    </source>
</evidence>
<evidence type="ECO:0008006" key="5">
    <source>
        <dbReference type="Google" id="ProtNLM"/>
    </source>
</evidence>
<dbReference type="SUPFAM" id="SSF53756">
    <property type="entry name" value="UDP-Glycosyltransferase/glycogen phosphorylase"/>
    <property type="match status" value="1"/>
</dbReference>
<feature type="domain" description="Glycosyl transferase family 1" evidence="1">
    <location>
        <begin position="88"/>
        <end position="249"/>
    </location>
</feature>
<gene>
    <name evidence="3" type="ORF">DSM101010T_15440</name>
</gene>
<sequence length="274" mass="29857">MAYASAAGTLCRIPVIMTEHSRHYLDVRARRRWEKRFFAYGLDALVEVSPQLMEASAVKDGVSRSKIQTILNGVDIATLQQADGSGFRKEIAASENHFLIGSVGRLEHIKGPDILLDAFAAMAVSAHEARLVYTGSGSMEPHLRERAAALGLSNRVILAGARSDIPEILAALDCFVMPSRSEGLPFALLEAMAAGKPVISTSVGHIPDILKHGQNGCLVQPESPDELSKTLLSVIKDNTLRNTIAKQAPEIVQRQYAQSVMFNEYEALYDSLCR</sequence>
<dbReference type="Proteomes" id="UP000503840">
    <property type="component" value="Unassembled WGS sequence"/>
</dbReference>
<dbReference type="Pfam" id="PF13439">
    <property type="entry name" value="Glyco_transf_4"/>
    <property type="match status" value="1"/>
</dbReference>
<dbReference type="InterPro" id="IPR028098">
    <property type="entry name" value="Glyco_trans_4-like_N"/>
</dbReference>
<feature type="domain" description="Glycosyltransferase subfamily 4-like N-terminal" evidence="2">
    <location>
        <begin position="7"/>
        <end position="77"/>
    </location>
</feature>
<organism evidence="3 4">
    <name type="scientific">Desulfovibrio subterraneus</name>
    <dbReference type="NCBI Taxonomy" id="2718620"/>
    <lineage>
        <taxon>Bacteria</taxon>
        <taxon>Pseudomonadati</taxon>
        <taxon>Thermodesulfobacteriota</taxon>
        <taxon>Desulfovibrionia</taxon>
        <taxon>Desulfovibrionales</taxon>
        <taxon>Desulfovibrionaceae</taxon>
        <taxon>Desulfovibrio</taxon>
    </lineage>
</organism>
<keyword evidence="4" id="KW-1185">Reference proteome</keyword>
<evidence type="ECO:0000259" key="2">
    <source>
        <dbReference type="Pfam" id="PF13439"/>
    </source>
</evidence>
<dbReference type="Pfam" id="PF00534">
    <property type="entry name" value="Glycos_transf_1"/>
    <property type="match status" value="1"/>
</dbReference>
<protein>
    <recommendedName>
        <fullName evidence="5">Glycosyltransferase</fullName>
    </recommendedName>
</protein>
<dbReference type="PANTHER" id="PTHR12526">
    <property type="entry name" value="GLYCOSYLTRANSFERASE"/>
    <property type="match status" value="1"/>
</dbReference>
<accession>A0A7J0BHI9</accession>
<evidence type="ECO:0000259" key="1">
    <source>
        <dbReference type="Pfam" id="PF00534"/>
    </source>
</evidence>
<name>A0A7J0BHI9_9BACT</name>
<dbReference type="GO" id="GO:0016757">
    <property type="term" value="F:glycosyltransferase activity"/>
    <property type="evidence" value="ECO:0007669"/>
    <property type="project" value="InterPro"/>
</dbReference>
<dbReference type="Gene3D" id="3.40.50.2000">
    <property type="entry name" value="Glycogen Phosphorylase B"/>
    <property type="match status" value="2"/>
</dbReference>